<proteinExistence type="predicted"/>
<feature type="domain" description="Fibronectin type-III" evidence="2">
    <location>
        <begin position="2131"/>
        <end position="2217"/>
    </location>
</feature>
<feature type="domain" description="Fibronectin type-III" evidence="2">
    <location>
        <begin position="531"/>
        <end position="621"/>
    </location>
</feature>
<feature type="domain" description="Fibronectin type-III" evidence="2">
    <location>
        <begin position="1784"/>
        <end position="1870"/>
    </location>
</feature>
<feature type="chain" id="PRO_5041682277" description="Fibronectin type-III domain-containing protein" evidence="1">
    <location>
        <begin position="21"/>
        <end position="5447"/>
    </location>
</feature>
<protein>
    <recommendedName>
        <fullName evidence="2">Fibronectin type-III domain-containing protein</fullName>
    </recommendedName>
</protein>
<comment type="caution">
    <text evidence="3">The sequence shown here is derived from an EMBL/GenBank/DDBJ whole genome shotgun (WGS) entry which is preliminary data.</text>
</comment>
<feature type="domain" description="Fibronectin type-III" evidence="2">
    <location>
        <begin position="5357"/>
        <end position="5447"/>
    </location>
</feature>
<feature type="domain" description="Fibronectin type-III" evidence="2">
    <location>
        <begin position="979"/>
        <end position="1071"/>
    </location>
</feature>
<feature type="domain" description="Fibronectin type-III" evidence="2">
    <location>
        <begin position="4903"/>
        <end position="4989"/>
    </location>
</feature>
<dbReference type="SUPFAM" id="SSF49265">
    <property type="entry name" value="Fibronectin type III"/>
    <property type="match status" value="38"/>
</dbReference>
<feature type="domain" description="Fibronectin type-III" evidence="2">
    <location>
        <begin position="889"/>
        <end position="978"/>
    </location>
</feature>
<feature type="domain" description="Fibronectin type-III" evidence="2">
    <location>
        <begin position="5163"/>
        <end position="5258"/>
    </location>
</feature>
<dbReference type="PANTHER" id="PTHR47135:SF3">
    <property type="entry name" value="FIBRONECTIN TYPE-III DOMAIN-CONTAINING PROTEIN"/>
    <property type="match status" value="1"/>
</dbReference>
<dbReference type="InterPro" id="IPR036116">
    <property type="entry name" value="FN3_sf"/>
</dbReference>
<feature type="domain" description="Fibronectin type-III" evidence="2">
    <location>
        <begin position="2723"/>
        <end position="2810"/>
    </location>
</feature>
<dbReference type="CDD" id="cd00063">
    <property type="entry name" value="FN3"/>
    <property type="match status" value="13"/>
</dbReference>
<dbReference type="PANTHER" id="PTHR47135">
    <property type="entry name" value="FIBRONECTIN TYPE III DOMAIN-CONTAINING PROTEIN 7"/>
    <property type="match status" value="1"/>
</dbReference>
<feature type="domain" description="Fibronectin type-III" evidence="2">
    <location>
        <begin position="3772"/>
        <end position="3858"/>
    </location>
</feature>
<dbReference type="EMBL" id="JAUPFM010000012">
    <property type="protein sequence ID" value="KAK2835181.1"/>
    <property type="molecule type" value="Genomic_DNA"/>
</dbReference>
<feature type="signal peptide" evidence="1">
    <location>
        <begin position="1"/>
        <end position="20"/>
    </location>
</feature>
<gene>
    <name evidence="3" type="ORF">Q5P01_015665</name>
</gene>
<feature type="domain" description="Fibronectin type-III" evidence="2">
    <location>
        <begin position="1697"/>
        <end position="1783"/>
    </location>
</feature>
<feature type="domain" description="Fibronectin type-III" evidence="2">
    <location>
        <begin position="4381"/>
        <end position="4467"/>
    </location>
</feature>
<evidence type="ECO:0000313" key="3">
    <source>
        <dbReference type="EMBL" id="KAK2835181.1"/>
    </source>
</evidence>
<dbReference type="PROSITE" id="PS50853">
    <property type="entry name" value="FN3"/>
    <property type="match status" value="31"/>
</dbReference>
<evidence type="ECO:0000259" key="2">
    <source>
        <dbReference type="PROSITE" id="PS50853"/>
    </source>
</evidence>
<dbReference type="Pfam" id="PF00041">
    <property type="entry name" value="fn3"/>
    <property type="match status" value="5"/>
</dbReference>
<dbReference type="Pfam" id="PF09294">
    <property type="entry name" value="Interfer-bind"/>
    <property type="match status" value="1"/>
</dbReference>
<feature type="domain" description="Fibronectin type-III" evidence="2">
    <location>
        <begin position="2303"/>
        <end position="2390"/>
    </location>
</feature>
<organism evidence="3 4">
    <name type="scientific">Channa striata</name>
    <name type="common">Snakehead murrel</name>
    <name type="synonym">Ophicephalus striatus</name>
    <dbReference type="NCBI Taxonomy" id="64152"/>
    <lineage>
        <taxon>Eukaryota</taxon>
        <taxon>Metazoa</taxon>
        <taxon>Chordata</taxon>
        <taxon>Craniata</taxon>
        <taxon>Vertebrata</taxon>
        <taxon>Euteleostomi</taxon>
        <taxon>Actinopterygii</taxon>
        <taxon>Neopterygii</taxon>
        <taxon>Teleostei</taxon>
        <taxon>Neoteleostei</taxon>
        <taxon>Acanthomorphata</taxon>
        <taxon>Anabantaria</taxon>
        <taxon>Anabantiformes</taxon>
        <taxon>Channoidei</taxon>
        <taxon>Channidae</taxon>
        <taxon>Channa</taxon>
    </lineage>
</organism>
<dbReference type="InterPro" id="IPR013783">
    <property type="entry name" value="Ig-like_fold"/>
</dbReference>
<feature type="domain" description="Fibronectin type-III" evidence="2">
    <location>
        <begin position="1609"/>
        <end position="1696"/>
    </location>
</feature>
<feature type="domain" description="Fibronectin type-III" evidence="2">
    <location>
        <begin position="4032"/>
        <end position="4119"/>
    </location>
</feature>
<feature type="domain" description="Fibronectin type-III" evidence="2">
    <location>
        <begin position="4207"/>
        <end position="4293"/>
    </location>
</feature>
<feature type="domain" description="Fibronectin type-III" evidence="2">
    <location>
        <begin position="2811"/>
        <end position="2897"/>
    </location>
</feature>
<feature type="domain" description="Fibronectin type-III" evidence="2">
    <location>
        <begin position="20"/>
        <end position="111"/>
    </location>
</feature>
<feature type="domain" description="Fibronectin type-III" evidence="2">
    <location>
        <begin position="1522"/>
        <end position="1608"/>
    </location>
</feature>
<dbReference type="Proteomes" id="UP001187415">
    <property type="component" value="Unassembled WGS sequence"/>
</dbReference>
<feature type="domain" description="Fibronectin type-III" evidence="2">
    <location>
        <begin position="4729"/>
        <end position="4815"/>
    </location>
</feature>
<feature type="domain" description="Fibronectin type-III" evidence="2">
    <location>
        <begin position="372"/>
        <end position="457"/>
    </location>
</feature>
<evidence type="ECO:0000256" key="1">
    <source>
        <dbReference type="SAM" id="SignalP"/>
    </source>
</evidence>
<feature type="domain" description="Fibronectin type-III" evidence="2">
    <location>
        <begin position="4468"/>
        <end position="4554"/>
    </location>
</feature>
<dbReference type="InterPro" id="IPR015373">
    <property type="entry name" value="Interferon/interleukin_rcp_dom"/>
</dbReference>
<feature type="domain" description="Fibronectin type-III" evidence="2">
    <location>
        <begin position="3249"/>
        <end position="3335"/>
    </location>
</feature>
<name>A0AA88SFG8_CHASR</name>
<dbReference type="SMART" id="SM00060">
    <property type="entry name" value="FN3"/>
    <property type="match status" value="53"/>
</dbReference>
<reference evidence="3" key="1">
    <citation type="submission" date="2023-07" db="EMBL/GenBank/DDBJ databases">
        <title>Chromosome-level Genome Assembly of Striped Snakehead (Channa striata).</title>
        <authorList>
            <person name="Liu H."/>
        </authorList>
    </citation>
    <scope>NUCLEOTIDE SEQUENCE</scope>
    <source>
        <strain evidence="3">Gz</strain>
        <tissue evidence="3">Muscle</tissue>
    </source>
</reference>
<sequence>MGTVKWLIVVLLGICSQTAAQSDFQVSVFSATSKAVILRWTSYSGASSYQITVTPKSSSSSPVAFVQFGSNVVMGSVNSLSPNTLYVFKIEARNDSDILRTASIESTTAPDLMDPIQTVKTKDSTTLTAEFVTEPGATFYIIRVQNAAGFFREDTVSSSPAEIKSLTPYTQYMLSIMAGNSGGRSQPSLPVTAKTVLPPLQLSSSSPSNDTITVSWVPVAHAVQYTLSVHNFLSNTNTEYNTSNPNLTISGLDAGSLYVIKGFAWDIEGRKGECSLEINQTTRPSTPSLVNVSVVMNNGVAGLSVTWSFNQPVHGSVQVTSDQNLTCNSTSTSCTLSPVNCGEVHIIQVTASNEAGPGYPSSPTLFTTFPCPPESLALVEMPSGNCTLTWNTVPHADSYMAFIKRGDNSEETSCNTTSNNCTYHCECGYTYLMSVFALNQAGSSPQGRILNHTTLPCCPESVYFPVVSSDTLEITWMVSRGVILCNDTAPVCALSDLSCDRDYSVVVVPCNEVSGCNRACLANMKATGPCMPTNLMLHPKNSSCVDVSWTGNNRNVTYTVSALGDDGKHTCTTPGETPPAVSSCVLSDLQCGSTYEVSVIASNAAGHSLTSYTEFLETVPCCPVNLTVDQVTQAMTNVSWSHAKGAHSFITSLSSQRGHARCHTQDSHCLMGCITCGTNYTVTMEAFSHSGGQSNCTYQGFSSSACCPSGVRLYRLAVNSLRVYWRSTGSSHSYIAAILGTSQNYSCTASPGQSSCDVTDIQCEDSYRVVVAPVAAEGTKVLLCPQRLYSASCSGSDVGTGCKISSARASGPSSILVKWEVYPGAASYFLDLRVVNNTSFVPVVVNVPPSVTEKDVQGLRPGTEYVVTLKVFQFLFSSACLVTTTAWTVPDTSQIEVGQALSSSSIFVRWTQIPLTQRYYLLVRSQAAGQSFNLTYTNTSATVEHLQPSTNYDCYVYTANQGGLGIGSKVRTVTTLVPPPVNITATQTNRNTARVTWQPVKEVLIYRVTIQSLDDPTSKPSVQNVTDTKMDAQGIFPCSTYLISVSSLSKFLVPSEPTVYTYTTNKLTPVSTVSLDYTCTNNAATVYWSAVFGADSYKATATSNNGTQLTCSSQSTSCEISGLSCGQYYVVNVTPMSGNCQNVVTTTSATFQTVPCPPKKLELFRNCSSEVIIFSWEPTNNTDFYEATAVDSKNLQTSADCRSDVVLSKWDLAEGALRYTVEAFGNRGRSHYNCSSVSNSCAIEGIQCGESLTIYITAFDDECASPMALGPVAETAPCTPQNVGAVKDCGADSVTLTWDLSSGAIYYFALAKDSDGIIHNCNSFDLTCKIAGLKCSTNYKVSVIGSNYVCNSTESRIVSIDTAACPPDNVVTSLDCAANEVLISWHGQPNLNSYTATIVDENQGLLSCSSTTTSCRVPNLTCGKLYTVTVCYHDGICPCLPSKAIYFYSGGLRIGWNTTRNAEGYVTMISNSKSQNSYNTTQPSLSINTLECGLQYSVKVTSFSGSCVSFPTTIPVKEAPCVPTNVVVKRNCSQSFVELTWQASSGAKNYTATAVAADGNHLVCKSNTSSCRLEGLTCSQVYNVSVVAVDDACTSAGSHVVKEPTAPCPPSQLTASLNCTTNSAVLTWSGSTNAVSYTGKAAAADGHVVTCAAGASLGCQLQGLHCGTAYSFSVSASDGVCQSPDSSPVIHTTAPCAVQNVVNSLNCTSNILTISWTPRLLPVSYSVSAVDRNGTVLHCTTQGSSCMLTSLMCGRQYTVTVTAISSTCEGQSSSPEIVNSAPCVPANVRGAVVCTTNTLQASWDAAPGAVSYVSTVKGSGDFSTSCPTSGQTCLFSGLQCAHTYTLSVIAVNDRCNSSDSSIISATTAPCDPTNVSAALNCLTGVVTVTWGSSPGANYYTVLAETNRLVDSCNSSGNSCQLSQLQCGEDYTVTVLARDGKCNSSILAKTNVTTAPCAPVIHNYNLDCTSNRAVVIWDEDRDALSVTASATSTLGHLTSCSSSTNSSCVLADLQCGSTYTVQAVARGVQCLSKPSSTFQIVTAPCTPAHLEYTYSCGSGIAFLNWDETLGRKEFLRSRPVWKRHGLLQHRQTDCSLPSLLCGRTYIVKVIAVADQCNSSVPGLIQIQTGPCAPVNVSASLVCDNNTAAVSWQPSAGAVFYEVVALGRNGDVKQCNTTNTSCYMPNLFCAQTYVITVSPYSNNCRGTDSYPYTYLSGPCPPTSVNASVQCAGNVGHVTWTPALQADFYVATAVDEHQHTCTSNGTSCSFTDLTCGETSVVTVVTVERGCMSKPSLPFTFHSVICPPTNVTGVTNCQNSDITVSWESSPRSHVNYFLYSQENAGASASYSTNQTSYVISGLECSKLYTFTVAARDSECTSVISQPIQTKTAPCPPTNLTASADCGTNMGTLSWVPSAQAISYTATLTGAHGPIVSCSSKTTNCSAKLDCGHQYSAVVLASSAMCNSSSGAALTFHSAPCLPDRVIAELDCKVNSFAVQWRASIGDPVSYTAMAISSTNDTNPTCNSTSTNCTINNLKCGVTYSLAVTTSSINCDTIVGSDYKMQSAPCKPSNVLVNLKCSTNVAVVNWGNSGRDQTELVSAVDSRGGITMCNSSSSNCTFNNLTCGESYLISVVGYTNSCSSEPAMAQRLKTAPCVPSHLTARVDCQTGITTVTWDVAHGAMSYTTYCDFPNLACGQDYNITVVARHESCNSLVSESITATTGPCPQSQLKTALNCNTNTALVSWAPGRGIRYYNAAADALSIGQQRTCSTNGSSCNISSLSCGTGYRVSVSGQGQDCPSPAQEWNIINTAPCPPTNLRIDSSCKSNIITVSWQASQGSVSYTAVAENAEGHQWSCNTSSTSCQMPELLCGQQYHVYVFGFDGNCIGAKSNTEVIRIAPCVPQEIYNTLDCLSGALNITWQSTGYFVQFHASVVSSNGHVSSCTTNKHFCMVPSLTCDTTYNVTVVADDNICNSSQSLTKQVLTAPCPPSSFLPNLNCSSGVVSVTWSSHVAQAVYTVSAVSTTDHQHHCNSTSGGCDISALKCGKEYNISITPSRNGCVGRTSSTQVIKTVPCVPSVSEVEIDCLTNSAWVMYNASAGAENYFAIVTDGWGNVQMFDCNSTSNGICTLPELECSQNFTFTLKARNEQCPSAPSNAVTTETAPCPPRDVTNSLQCDNNTISIMWPTVPGAVKYTATLEQITGRTNCCKSSGTGCDITNLPCGEMYVLLVTAEGRTCNSSQSEGEIVRTAPCVPTNLKANMSCTDNVASVSWNQSKGGQLYRVRAVSSDGHKDQCVSYDSQCDLTGLHCGQRYTATVTAEDINCKGKPSESVTIRTVPCTPATVSSVVNCKANALVVSWSKSSGADSYLATVQDSNGQTTTCQGTTEGSCHVSGVACGQIYHVFVVSSDGYCDSPSTSVIDTPSVPCEPRNIQAMFDCEMQTAMVTWYASDGAVSYVVTLSTTSGPNITCETNSTFCNLEGLLCGHGYSVSVKAVGWGCSTVAYFRTQLVTGSCVPQHVTAEYRLSIGQVQWDISTGAGYYTVEGVTEEGRTVSCVTNDTNCALYNLECGQSYSISVTSNNQVCRGVATSNKTVVIKTEPCAPNNVEAGVQCQNNSATVSWEASLGTVGYKASLDGRDGHSLSCNTHETFCTVEGLHCGVVYYTHVIAIGEILNSSDSTTVLLPSAPCGAVNVVASLDCNNGTAGISWSSASGASSYLVTAAAVDGQQASCATDGLHCTLTDLVCGQTYTVSLITISDQCQTETQTNVRFSTPPCAPLDVDVDLQCGTSTANLYWEERMGVAFYLATASNGLGESLLCNSTNSTCQFPNLRCGETYKFSVTAYSNKCHSEISNSVEIQTEPCQPTGLTVDGSCNNDTVVLHWSAASGASVYVVTATGNLGYVTDLQTDKTATAVELLCGQLFTFTVKAQDDKCDSAISAPQRFKTGPCIPQNVQNFTYCENNLGSVRWDMSDGAESYLVIAKGHDDHTHVCTTNTTSCTWNDLHCGETYTVQVISNDHLCNSMPSNRTFIRMAPCIPQNLKSSLNCTTKVASLSWNASETAEFYTVTAETTNSSHKLQLSTTDTWTFISEFQCGQDYFLSVQAVDSMCTSRPSQPLQLPSQPCSPTAVSSFVNCVSNIAVVSWTRSAGALFYTATVTQSDGQSKSCWSDNEQCGMPNINCGQNYTVTVIGSNTQCHSDPSKANTLQSVPCVPTAVDVNIDCSRNQALVSWNASDGALSYKVTAQSTQGTVASCETTDHKCTLMNLTCGESYSVHVVAQDNICSSLPSPAINFKSVPCKPSIDSAVLDCFTNSALVEWSYTEGALLYTSTARSSSGHVSTCNANFTNCELENLMCGQTYNVIVVASNEICSSPPSTRVRVDSVPCPPQNVVPVLSCSTNTARVAWQASRGAESYIVQAYAEQGHETECKTASQSCNLTDLICGFSYNISVIAVNSVCNVSESDIKVLQAVPCVPQQVEAWADCVSGGVSVSWEPSPGSLSYTTIAHGNGRYASTCKSNETTCLFNNLLCSLNYYITVHGSDNTCSSAESSVVKISTLPCVPQKPRAQTVCSNASAVVSWDKVEGVSSYVVQAYGPDGHKTKCDSTATSCQLPDLHCGQLYNLTVTAQDGRCDNSNAYLSLQTAPCRPTYVQAALQCQSNTAAVTWEPASGAVSYLAVGVTADRSQQITCNDTLTQCDLSNLLCGQIYNVSVFSQDESCSSAQSDKAYVHTAPCPPQNVTVTSQCADSAMTVSWSPSPDAQYFHVAAMSNTGARLYCNSTTTTCTMKNLPCGQKYNITVLSVRDGCESKLSTMVQTSSAPCVAKNIKGRLDCISNSVWVTWDNSDGALSYFVYAKGPNGHNSSCTTTSSTCRVPDLKCGTLYSFRVIGVNKYCNSNDSGTFDLETGPCALSSVSTVTQCNSDTILVQWQQTMDMPLYVVTAEGNDQSLISCNSSSNSCALEGVRCGTQYSIIVSVSSDKCSSLRSPPATVKTAPCVPDNVTVVQLCEGNGAAVTWKKSLVAVSYQLTATGKDGHVASCNPSVNNCTLTDLHCGQPYSLSITASGDNCTSQSSTSSFSTVPCNLSGLSVDPDCHTNSATLSWNATEGAVQYYGQAHSINGSMMYCHSNASSCVFEGLKCGDIFNFSVKASNGICNTSLSPPLTAGAVPCPPAVLRLRMQYMAKSYWARITWDSVNCSDVEFLVEITGRIKNNPHTLIEVSSYWLPRRYFEFPLPCSTVFNVTVRSRNLAGVGKPSSVLTGLTAPCAPENVKYNGSKDSAVLFWDASVFANRYTVYGVSGESRIQLCNTTSLSCTLTNFNSSATEVTASNAVGESNPNQNITGPVGIRAKRDLWATEVNAHMNEDPKTPELQTVTVSGVSLYVNWTVVKGASEYTLIVGEEEKPNQEEIVKTVEGNSYQVKDLKPRTTYCIRIAASYAVNQSNYSRPVCRTTGAS</sequence>
<keyword evidence="4" id="KW-1185">Reference proteome</keyword>
<feature type="domain" description="Fibronectin type-III" evidence="2">
    <location>
        <begin position="1279"/>
        <end position="1365"/>
    </location>
</feature>
<feature type="domain" description="Fibronectin type-III" evidence="2">
    <location>
        <begin position="198"/>
        <end position="285"/>
    </location>
</feature>
<feature type="domain" description="Fibronectin type-III" evidence="2">
    <location>
        <begin position="1871"/>
        <end position="1956"/>
    </location>
</feature>
<feature type="domain" description="Fibronectin type-III" evidence="2">
    <location>
        <begin position="4990"/>
        <end position="5076"/>
    </location>
</feature>
<dbReference type="InterPro" id="IPR003961">
    <property type="entry name" value="FN3_dom"/>
</dbReference>
<feature type="domain" description="Fibronectin type-III" evidence="2">
    <location>
        <begin position="4555"/>
        <end position="4643"/>
    </location>
</feature>
<accession>A0AA88SFG8</accession>
<feature type="domain" description="Fibronectin type-III" evidence="2">
    <location>
        <begin position="286"/>
        <end position="371"/>
    </location>
</feature>
<keyword evidence="1" id="KW-0732">Signal</keyword>
<feature type="domain" description="Fibronectin type-III" evidence="2">
    <location>
        <begin position="3598"/>
        <end position="3684"/>
    </location>
</feature>
<dbReference type="Gene3D" id="2.60.40.10">
    <property type="entry name" value="Immunoglobulins"/>
    <property type="match status" value="34"/>
</dbReference>
<feature type="domain" description="Fibronectin type-III" evidence="2">
    <location>
        <begin position="4816"/>
        <end position="4902"/>
    </location>
</feature>
<evidence type="ECO:0000313" key="4">
    <source>
        <dbReference type="Proteomes" id="UP001187415"/>
    </source>
</evidence>